<gene>
    <name evidence="1" type="ORF">EJP82_15405</name>
</gene>
<evidence type="ECO:0000313" key="2">
    <source>
        <dbReference type="Proteomes" id="UP000279446"/>
    </source>
</evidence>
<reference evidence="1 2" key="1">
    <citation type="submission" date="2018-12" db="EMBL/GenBank/DDBJ databases">
        <authorList>
            <person name="Sun L."/>
            <person name="Chen Z."/>
        </authorList>
    </citation>
    <scope>NUCLEOTIDE SEQUENCE [LARGE SCALE GENOMIC DNA]</scope>
    <source>
        <strain evidence="1 2">DSM 15890</strain>
    </source>
</reference>
<dbReference type="EMBL" id="RZNY01000012">
    <property type="protein sequence ID" value="RUT45346.1"/>
    <property type="molecule type" value="Genomic_DNA"/>
</dbReference>
<dbReference type="OrthoDB" id="378694at2"/>
<protein>
    <recommendedName>
        <fullName evidence="3">DUF91 domain-containing protein</fullName>
    </recommendedName>
</protein>
<organism evidence="1 2">
    <name type="scientific">Paenibacillus anaericanus</name>
    <dbReference type="NCBI Taxonomy" id="170367"/>
    <lineage>
        <taxon>Bacteria</taxon>
        <taxon>Bacillati</taxon>
        <taxon>Bacillota</taxon>
        <taxon>Bacilli</taxon>
        <taxon>Bacillales</taxon>
        <taxon>Paenibacillaceae</taxon>
        <taxon>Paenibacillus</taxon>
    </lineage>
</organism>
<comment type="caution">
    <text evidence="1">The sequence shown here is derived from an EMBL/GenBank/DDBJ whole genome shotgun (WGS) entry which is preliminary data.</text>
</comment>
<evidence type="ECO:0000313" key="1">
    <source>
        <dbReference type="EMBL" id="RUT45346.1"/>
    </source>
</evidence>
<dbReference type="AlphaFoldDB" id="A0A3S1EGQ6"/>
<sequence>MAPGIRQESSFFILSSFDLSSPDGKIDIISIADESIFLIELKVKENKETMLRCVLEIATYYQVLSKSKFLDSYSNEFGTNTCIKKAILISVDSLQHKEMKELYNGERIYLKRLIDALEVQVYCIDPESLDVQKL</sequence>
<proteinExistence type="predicted"/>
<dbReference type="RefSeq" id="WP_127192950.1">
    <property type="nucleotide sequence ID" value="NZ_RZNY01000012.1"/>
</dbReference>
<evidence type="ECO:0008006" key="3">
    <source>
        <dbReference type="Google" id="ProtNLM"/>
    </source>
</evidence>
<name>A0A3S1EGQ6_9BACL</name>
<accession>A0A3S1EGQ6</accession>
<dbReference type="Proteomes" id="UP000279446">
    <property type="component" value="Unassembled WGS sequence"/>
</dbReference>
<keyword evidence="2" id="KW-1185">Reference proteome</keyword>